<dbReference type="KEGG" id="mrk:FIT61_00410"/>
<comment type="similarity">
    <text evidence="1">Belongs to the outer membrane factor (OMF) (TC 1.B.17) family.</text>
</comment>
<sequence length="418" mass="47174">MTYNFHMRIVFLLLFLGLFSNSVWCVPQYTLQDLIDIAKRENPILDVLKAKEDAARSNVITAESYLNPSIAIGTGPSRFRTPNSNTNQRRNYDVNLSQPLEFPNVRSAKKAVAESRVNYASSVTEATLINLSLQIKKAFYDVLQNEAILKIAEGDRDALKNIQEKVALRVEVGEAPRYEVIKADTELVAAQRDADAARLRIYESKLYLRGLVSKSLTDAFDLTGTLPSSDINLNADTLKNEIIKSPRLRQIKASADIAENQLRLEEKLINPGITLNAGVDQDPDIANYRFGISIPIPIWNQRQGQIGEAAAGYRELQAQYTDQELALKRDIESAFQRYLIAQQQVKTFESGLLSQAESVLKVAESAYRYGERGILEYLDAQRTFRLVRKDYLASKYDYIVAILEIEQLLGMDILENKI</sequence>
<dbReference type="GO" id="GO:0015562">
    <property type="term" value="F:efflux transmembrane transporter activity"/>
    <property type="evidence" value="ECO:0007669"/>
    <property type="project" value="InterPro"/>
</dbReference>
<dbReference type="Gene3D" id="1.20.1600.10">
    <property type="entry name" value="Outer membrane efflux proteins (OEP)"/>
    <property type="match status" value="1"/>
</dbReference>
<dbReference type="InterPro" id="IPR003423">
    <property type="entry name" value="OMP_efflux"/>
</dbReference>
<evidence type="ECO:0000256" key="1">
    <source>
        <dbReference type="ARBA" id="ARBA00007613"/>
    </source>
</evidence>
<evidence type="ECO:0000313" key="3">
    <source>
        <dbReference type="Proteomes" id="UP000312102"/>
    </source>
</evidence>
<reference evidence="2 3" key="1">
    <citation type="journal article" date="2019" name="ISME J.">
        <title>Evolution in action: habitat transition from sediment to the pelagial leads to genome streamlining in Methylophilaceae.</title>
        <authorList>
            <person name="Salcher M."/>
            <person name="Schaefle D."/>
            <person name="Kaspar M."/>
            <person name="Neuenschwander S.M."/>
            <person name="Ghai R."/>
        </authorList>
    </citation>
    <scope>NUCLEOTIDE SEQUENCE [LARGE SCALE GENOMIC DNA]</scope>
    <source>
        <strain evidence="2 3">MMS-RI-1</strain>
    </source>
</reference>
<organism evidence="2 3">
    <name type="scientific">Candidatus Methylopumilus rimovensis</name>
    <dbReference type="NCBI Taxonomy" id="2588535"/>
    <lineage>
        <taxon>Bacteria</taxon>
        <taxon>Pseudomonadati</taxon>
        <taxon>Pseudomonadota</taxon>
        <taxon>Betaproteobacteria</taxon>
        <taxon>Nitrosomonadales</taxon>
        <taxon>Methylophilaceae</taxon>
        <taxon>Candidatus Methylopumilus</taxon>
    </lineage>
</organism>
<name>A0AAE6KNR8_9PROT</name>
<gene>
    <name evidence="2" type="ORF">FIT61_00410</name>
</gene>
<dbReference type="PANTHER" id="PTHR30203">
    <property type="entry name" value="OUTER MEMBRANE CATION EFFLUX PROTEIN"/>
    <property type="match status" value="1"/>
</dbReference>
<dbReference type="InterPro" id="IPR010131">
    <property type="entry name" value="MdtP/NodT-like"/>
</dbReference>
<proteinExistence type="inferred from homology"/>
<evidence type="ECO:0000313" key="2">
    <source>
        <dbReference type="EMBL" id="QDD12960.1"/>
    </source>
</evidence>
<dbReference type="SUPFAM" id="SSF56954">
    <property type="entry name" value="Outer membrane efflux proteins (OEP)"/>
    <property type="match status" value="1"/>
</dbReference>
<dbReference type="EMBL" id="CP040986">
    <property type="protein sequence ID" value="QDD12960.1"/>
    <property type="molecule type" value="Genomic_DNA"/>
</dbReference>
<dbReference type="Pfam" id="PF02321">
    <property type="entry name" value="OEP"/>
    <property type="match status" value="2"/>
</dbReference>
<protein>
    <submittedName>
        <fullName evidence="2">TolC family protein</fullName>
    </submittedName>
</protein>
<dbReference type="Proteomes" id="UP000312102">
    <property type="component" value="Chromosome"/>
</dbReference>
<dbReference type="PANTHER" id="PTHR30203:SF24">
    <property type="entry name" value="BLR4935 PROTEIN"/>
    <property type="match status" value="1"/>
</dbReference>
<accession>A0AAE6KNR8</accession>
<dbReference type="AlphaFoldDB" id="A0AAE6KNR8"/>
<keyword evidence="3" id="KW-1185">Reference proteome</keyword>